<gene>
    <name evidence="2" type="ORF">EV214_12245</name>
</gene>
<reference evidence="2 3" key="1">
    <citation type="submission" date="2019-03" db="EMBL/GenBank/DDBJ databases">
        <title>Genomic Encyclopedia of Type Strains, Phase IV (KMG-IV): sequencing the most valuable type-strain genomes for metagenomic binning, comparative biology and taxonomic classification.</title>
        <authorList>
            <person name="Goeker M."/>
        </authorList>
    </citation>
    <scope>NUCLEOTIDE SEQUENCE [LARGE SCALE GENOMIC DNA]</scope>
    <source>
        <strain evidence="2 3">DSM 102940</strain>
    </source>
</reference>
<name>A0A4R2KL35_9FIRM</name>
<organism evidence="2 3">
    <name type="scientific">Marinisporobacter balticus</name>
    <dbReference type="NCBI Taxonomy" id="2018667"/>
    <lineage>
        <taxon>Bacteria</taxon>
        <taxon>Bacillati</taxon>
        <taxon>Bacillota</taxon>
        <taxon>Clostridia</taxon>
        <taxon>Peptostreptococcales</taxon>
        <taxon>Thermotaleaceae</taxon>
        <taxon>Marinisporobacter</taxon>
    </lineage>
</organism>
<evidence type="ECO:0000313" key="2">
    <source>
        <dbReference type="EMBL" id="TCO71376.1"/>
    </source>
</evidence>
<sequence length="383" mass="44735">MKKRNIGVIFGGFMIVALISGAVTFFMLSQQQSKNEKKAEQLMNQNIKDDREENPVMGMKEILDQVDEAYLESYLGASNIVEINDKDLGIIVAQLKSLDLKLLMKSDKLVEDIEGYNKCSYGIHIKNKNIKIKVNEKYVIIEDIQGGTQFFEGDTDQLNRLNEEIKAIYMSKYSALELFKDVKSLWIEAKDEQQKWVVEELGIEKLLRNIELIAPVDEKDMIGVVSQYPDYDINIETNEKNYKVHLMNEETVSLDTADSYAYYRCDPKLWKYIHDTYPIKLKDDADEFKVLLKTSKIIVDDLDDQFDFEDDTYYNVEIPRWIIQINKKQVEDITDEEDLMYHIKFMMDGEMIEAKIYENYIIYKGKNYYSEKIGEIIKSGLSV</sequence>
<keyword evidence="1" id="KW-1133">Transmembrane helix</keyword>
<proteinExistence type="predicted"/>
<protein>
    <submittedName>
        <fullName evidence="2">Uncharacterized protein</fullName>
    </submittedName>
</protein>
<evidence type="ECO:0000313" key="3">
    <source>
        <dbReference type="Proteomes" id="UP000294919"/>
    </source>
</evidence>
<feature type="transmembrane region" description="Helical" evidence="1">
    <location>
        <begin position="6"/>
        <end position="28"/>
    </location>
</feature>
<dbReference type="OrthoDB" id="1951579at2"/>
<dbReference type="RefSeq" id="WP_132246707.1">
    <property type="nucleotide sequence ID" value="NZ_SLWV01000022.1"/>
</dbReference>
<comment type="caution">
    <text evidence="2">The sequence shown here is derived from an EMBL/GenBank/DDBJ whole genome shotgun (WGS) entry which is preliminary data.</text>
</comment>
<evidence type="ECO:0000256" key="1">
    <source>
        <dbReference type="SAM" id="Phobius"/>
    </source>
</evidence>
<keyword evidence="3" id="KW-1185">Reference proteome</keyword>
<keyword evidence="1" id="KW-0812">Transmembrane</keyword>
<dbReference type="Proteomes" id="UP000294919">
    <property type="component" value="Unassembled WGS sequence"/>
</dbReference>
<accession>A0A4R2KL35</accession>
<dbReference type="EMBL" id="SLWV01000022">
    <property type="protein sequence ID" value="TCO71376.1"/>
    <property type="molecule type" value="Genomic_DNA"/>
</dbReference>
<dbReference type="AlphaFoldDB" id="A0A4R2KL35"/>
<keyword evidence="1" id="KW-0472">Membrane</keyword>